<accession>A0A8S5TGR6</accession>
<sequence>MTFGKLIVGCARPNGQALLTLACTTIPMRF</sequence>
<proteinExistence type="predicted"/>
<name>A0A8S5TGR6_9CAUD</name>
<reference evidence="1" key="1">
    <citation type="journal article" date="2021" name="Proc. Natl. Acad. Sci. U.S.A.">
        <title>A Catalog of Tens of Thousands of Viruses from Human Metagenomes Reveals Hidden Associations with Chronic Diseases.</title>
        <authorList>
            <person name="Tisza M.J."/>
            <person name="Buck C.B."/>
        </authorList>
    </citation>
    <scope>NUCLEOTIDE SEQUENCE</scope>
    <source>
        <strain evidence="1">Ctt8G1</strain>
    </source>
</reference>
<dbReference type="PROSITE" id="PS51257">
    <property type="entry name" value="PROKAR_LIPOPROTEIN"/>
    <property type="match status" value="1"/>
</dbReference>
<protein>
    <submittedName>
        <fullName evidence="1">Uncharacterized protein</fullName>
    </submittedName>
</protein>
<organism evidence="1">
    <name type="scientific">Myoviridae sp. ctt8G1</name>
    <dbReference type="NCBI Taxonomy" id="2827713"/>
    <lineage>
        <taxon>Viruses</taxon>
        <taxon>Duplodnaviria</taxon>
        <taxon>Heunggongvirae</taxon>
        <taxon>Uroviricota</taxon>
        <taxon>Caudoviricetes</taxon>
    </lineage>
</organism>
<evidence type="ECO:0000313" key="1">
    <source>
        <dbReference type="EMBL" id="DAF62167.1"/>
    </source>
</evidence>
<dbReference type="EMBL" id="BK032822">
    <property type="protein sequence ID" value="DAF62167.1"/>
    <property type="molecule type" value="Genomic_DNA"/>
</dbReference>